<proteinExistence type="predicted"/>
<keyword evidence="1" id="KW-1133">Transmembrane helix</keyword>
<evidence type="ECO:0000256" key="1">
    <source>
        <dbReference type="SAM" id="Phobius"/>
    </source>
</evidence>
<keyword evidence="1" id="KW-0812">Transmembrane</keyword>
<keyword evidence="1" id="KW-0472">Membrane</keyword>
<name>A0A085MSU6_9BILA</name>
<dbReference type="AlphaFoldDB" id="A0A085MSU6"/>
<gene>
    <name evidence="2" type="ORF">M514_27511</name>
</gene>
<protein>
    <submittedName>
        <fullName evidence="2">Uncharacterized protein</fullName>
    </submittedName>
</protein>
<reference evidence="2" key="1">
    <citation type="journal article" date="2014" name="Nat. Genet.">
        <title>Genome and transcriptome of the porcine whipworm Trichuris suis.</title>
        <authorList>
            <person name="Jex A.R."/>
            <person name="Nejsum P."/>
            <person name="Schwarz E.M."/>
            <person name="Hu L."/>
            <person name="Young N.D."/>
            <person name="Hall R.S."/>
            <person name="Korhonen P.K."/>
            <person name="Liao S."/>
            <person name="Thamsborg S."/>
            <person name="Xia J."/>
            <person name="Xu P."/>
            <person name="Wang S."/>
            <person name="Scheerlinck J.P."/>
            <person name="Hofmann A."/>
            <person name="Sternberg P.W."/>
            <person name="Wang J."/>
            <person name="Gasser R.B."/>
        </authorList>
    </citation>
    <scope>NUCLEOTIDE SEQUENCE [LARGE SCALE GENOMIC DNA]</scope>
    <source>
        <strain evidence="2">DCEP-RM93F</strain>
    </source>
</reference>
<dbReference type="Proteomes" id="UP000030758">
    <property type="component" value="Unassembled WGS sequence"/>
</dbReference>
<feature type="transmembrane region" description="Helical" evidence="1">
    <location>
        <begin position="55"/>
        <end position="78"/>
    </location>
</feature>
<organism evidence="2">
    <name type="scientific">Trichuris suis</name>
    <name type="common">pig whipworm</name>
    <dbReference type="NCBI Taxonomy" id="68888"/>
    <lineage>
        <taxon>Eukaryota</taxon>
        <taxon>Metazoa</taxon>
        <taxon>Ecdysozoa</taxon>
        <taxon>Nematoda</taxon>
        <taxon>Enoplea</taxon>
        <taxon>Dorylaimia</taxon>
        <taxon>Trichinellida</taxon>
        <taxon>Trichuridae</taxon>
        <taxon>Trichuris</taxon>
    </lineage>
</organism>
<sequence>MDTVELAFVGYAFLNSRELRRGLKKRQTRADWFNSLLNTSVRQSYGRAQQRIVKVLLPCFLQGVCLQVLLFLASWALLRQSLCSDKVTLAWNFDGSATETDLELLVNPSREVIIFLLPEFSLASLSRLSDAYLQSSDGGILKNFKNLVESGGKKVLLNEPLTSKVLDHPSLSRIPSNEVFEIARWKRLSRVALKLTSWNDLDALSAELAAGNVMKGRIGLLSAVPSTRRVTGPLPLAPERNEGRRFAVRGWI</sequence>
<evidence type="ECO:0000313" key="2">
    <source>
        <dbReference type="EMBL" id="KFD60292.1"/>
    </source>
</evidence>
<dbReference type="EMBL" id="KL367677">
    <property type="protein sequence ID" value="KFD60292.1"/>
    <property type="molecule type" value="Genomic_DNA"/>
</dbReference>
<accession>A0A085MSU6</accession>